<gene>
    <name evidence="1" type="ORF">BDZ94DRAFT_1255607</name>
</gene>
<dbReference type="AlphaFoldDB" id="A0A9P5Y7A5"/>
<accession>A0A9P5Y7A5</accession>
<organism evidence="1 2">
    <name type="scientific">Collybia nuda</name>
    <dbReference type="NCBI Taxonomy" id="64659"/>
    <lineage>
        <taxon>Eukaryota</taxon>
        <taxon>Fungi</taxon>
        <taxon>Dikarya</taxon>
        <taxon>Basidiomycota</taxon>
        <taxon>Agaricomycotina</taxon>
        <taxon>Agaricomycetes</taxon>
        <taxon>Agaricomycetidae</taxon>
        <taxon>Agaricales</taxon>
        <taxon>Tricholomatineae</taxon>
        <taxon>Clitocybaceae</taxon>
        <taxon>Collybia</taxon>
    </lineage>
</organism>
<dbReference type="OrthoDB" id="2986975at2759"/>
<name>A0A9P5Y7A5_9AGAR</name>
<evidence type="ECO:0000313" key="2">
    <source>
        <dbReference type="Proteomes" id="UP000807353"/>
    </source>
</evidence>
<sequence>MWMKDEGWSNILQRLQVGKHTRDDMDKVDKFVVTNPHANLPNFQTLPSTPSSPLLLVTIGLLKFSMPSSMDSSKVDALGTRYFAVYSWT</sequence>
<dbReference type="Proteomes" id="UP000807353">
    <property type="component" value="Unassembled WGS sequence"/>
</dbReference>
<protein>
    <submittedName>
        <fullName evidence="1">Uncharacterized protein</fullName>
    </submittedName>
</protein>
<proteinExistence type="predicted"/>
<reference evidence="1" key="1">
    <citation type="submission" date="2020-11" db="EMBL/GenBank/DDBJ databases">
        <authorList>
            <consortium name="DOE Joint Genome Institute"/>
            <person name="Ahrendt S."/>
            <person name="Riley R."/>
            <person name="Andreopoulos W."/>
            <person name="Labutti K."/>
            <person name="Pangilinan J."/>
            <person name="Ruiz-Duenas F.J."/>
            <person name="Barrasa J.M."/>
            <person name="Sanchez-Garcia M."/>
            <person name="Camarero S."/>
            <person name="Miyauchi S."/>
            <person name="Serrano A."/>
            <person name="Linde D."/>
            <person name="Babiker R."/>
            <person name="Drula E."/>
            <person name="Ayuso-Fernandez I."/>
            <person name="Pacheco R."/>
            <person name="Padilla G."/>
            <person name="Ferreira P."/>
            <person name="Barriuso J."/>
            <person name="Kellner H."/>
            <person name="Castanera R."/>
            <person name="Alfaro M."/>
            <person name="Ramirez L."/>
            <person name="Pisabarro A.G."/>
            <person name="Kuo A."/>
            <person name="Tritt A."/>
            <person name="Lipzen A."/>
            <person name="He G."/>
            <person name="Yan M."/>
            <person name="Ng V."/>
            <person name="Cullen D."/>
            <person name="Martin F."/>
            <person name="Rosso M.-N."/>
            <person name="Henrissat B."/>
            <person name="Hibbett D."/>
            <person name="Martinez A.T."/>
            <person name="Grigoriev I.V."/>
        </authorList>
    </citation>
    <scope>NUCLEOTIDE SEQUENCE</scope>
    <source>
        <strain evidence="1">CBS 247.69</strain>
    </source>
</reference>
<evidence type="ECO:0000313" key="1">
    <source>
        <dbReference type="EMBL" id="KAF9464658.1"/>
    </source>
</evidence>
<comment type="caution">
    <text evidence="1">The sequence shown here is derived from an EMBL/GenBank/DDBJ whole genome shotgun (WGS) entry which is preliminary data.</text>
</comment>
<keyword evidence="2" id="KW-1185">Reference proteome</keyword>
<dbReference type="EMBL" id="MU150252">
    <property type="protein sequence ID" value="KAF9464658.1"/>
    <property type="molecule type" value="Genomic_DNA"/>
</dbReference>